<evidence type="ECO:0000256" key="1">
    <source>
        <dbReference type="ARBA" id="ARBA00004651"/>
    </source>
</evidence>
<dbReference type="InterPro" id="IPR027417">
    <property type="entry name" value="P-loop_NTPase"/>
</dbReference>
<dbReference type="Pfam" id="PF00005">
    <property type="entry name" value="ABC_tran"/>
    <property type="match status" value="1"/>
</dbReference>
<dbReference type="RefSeq" id="WP_308197759.1">
    <property type="nucleotide sequence ID" value="NZ_JAMZDZ010000001.1"/>
</dbReference>
<dbReference type="PANTHER" id="PTHR43394">
    <property type="entry name" value="ATP-DEPENDENT PERMEASE MDL1, MITOCHONDRIAL"/>
    <property type="match status" value="1"/>
</dbReference>
<feature type="transmembrane region" description="Helical" evidence="5">
    <location>
        <begin position="172"/>
        <end position="191"/>
    </location>
</feature>
<dbReference type="PROSITE" id="PS00211">
    <property type="entry name" value="ABC_TRANSPORTER_1"/>
    <property type="match status" value="1"/>
</dbReference>
<feature type="domain" description="ABC transmembrane type-1" evidence="7">
    <location>
        <begin position="38"/>
        <end position="315"/>
    </location>
</feature>
<gene>
    <name evidence="8" type="ORF">ACFOZ4_04125</name>
</gene>
<name>A0ABV8LHN2_9ACTN</name>
<evidence type="ECO:0000256" key="5">
    <source>
        <dbReference type="SAM" id="Phobius"/>
    </source>
</evidence>
<dbReference type="InterPro" id="IPR011527">
    <property type="entry name" value="ABC1_TM_dom"/>
</dbReference>
<reference evidence="9" key="1">
    <citation type="journal article" date="2019" name="Int. J. Syst. Evol. Microbiol.">
        <title>The Global Catalogue of Microorganisms (GCM) 10K type strain sequencing project: providing services to taxonomists for standard genome sequencing and annotation.</title>
        <authorList>
            <consortium name="The Broad Institute Genomics Platform"/>
            <consortium name="The Broad Institute Genome Sequencing Center for Infectious Disease"/>
            <person name="Wu L."/>
            <person name="Ma J."/>
        </authorList>
    </citation>
    <scope>NUCLEOTIDE SEQUENCE [LARGE SCALE GENOMIC DNA]</scope>
    <source>
        <strain evidence="9">CGMCC 4.7289</strain>
    </source>
</reference>
<sequence>MRRPLRKPLPEPEPGRPDSRSPAHYLFWLWRKQWPTMAVGMSLGIIWMVAMALGPAAIGRAIDAPDFAGLLRWAGVFVLLSAITAWANIMRHRFAVYNWLRAAYRTIQLTVDSANRLGATLPKRIATGEVVSIGNSDVSHIGGALDIMLRGSGAVVAIVVVSIILLTTSFQLGLVVLIGVPLMMSAVALLIRPLHTRQAAYREQQGKLISRAGDIVAGLRVLRGVGGESVFAAGYRDQSQKLRTEGVRVGKVDALLEAAQVLLPGLFVALVTWLGARFALAGDIQVGQLFSFYGYAAFLLVPLRTIVELVDKVTRGLVAARRMVYLLQMQPEIEEPRALDRAMPPTSAVDLHDPESGVTIEAGRFAAIASAKPEDAVVVVDRLGRYADSSVTADGVPLEDMAKRAIREVILVGDNDARLFSGELRAELDPKAGGPRAATDDEIRAALTAASATDIVDALPTGLDSFVAERGREFSGGQQQRLRLARALLADPPMLLLVEPTSAVDAHTEARVAARIGPYRAGRGLRSTVVASTSPLVLDRADKVIYLEDGKVVAEGTHRELLRTEPRYRAVVTRGEDA</sequence>
<dbReference type="GO" id="GO:0005524">
    <property type="term" value="F:ATP binding"/>
    <property type="evidence" value="ECO:0007669"/>
    <property type="project" value="UniProtKB-KW"/>
</dbReference>
<comment type="caution">
    <text evidence="8">The sequence shown here is derived from an EMBL/GenBank/DDBJ whole genome shotgun (WGS) entry which is preliminary data.</text>
</comment>
<dbReference type="PROSITE" id="PS50929">
    <property type="entry name" value="ABC_TM1F"/>
    <property type="match status" value="1"/>
</dbReference>
<feature type="transmembrane region" description="Helical" evidence="5">
    <location>
        <begin position="261"/>
        <end position="280"/>
    </location>
</feature>
<feature type="transmembrane region" description="Helical" evidence="5">
    <location>
        <begin position="147"/>
        <end position="166"/>
    </location>
</feature>
<dbReference type="Pfam" id="PF00664">
    <property type="entry name" value="ABC_membrane"/>
    <property type="match status" value="1"/>
</dbReference>
<dbReference type="Gene3D" id="1.20.1560.10">
    <property type="entry name" value="ABC transporter type 1, transmembrane domain"/>
    <property type="match status" value="1"/>
</dbReference>
<evidence type="ECO:0000256" key="2">
    <source>
        <dbReference type="ARBA" id="ARBA00022692"/>
    </source>
</evidence>
<dbReference type="EMBL" id="JBHSAY010000003">
    <property type="protein sequence ID" value="MFC4129785.1"/>
    <property type="molecule type" value="Genomic_DNA"/>
</dbReference>
<protein>
    <submittedName>
        <fullName evidence="8">ABC transporter ATP-binding protein</fullName>
    </submittedName>
</protein>
<feature type="transmembrane region" description="Helical" evidence="5">
    <location>
        <begin position="70"/>
        <end position="89"/>
    </location>
</feature>
<keyword evidence="9" id="KW-1185">Reference proteome</keyword>
<dbReference type="InterPro" id="IPR017871">
    <property type="entry name" value="ABC_transporter-like_CS"/>
</dbReference>
<keyword evidence="3 5" id="KW-1133">Transmembrane helix</keyword>
<dbReference type="PROSITE" id="PS50893">
    <property type="entry name" value="ABC_TRANSPORTER_2"/>
    <property type="match status" value="1"/>
</dbReference>
<dbReference type="InterPro" id="IPR039421">
    <property type="entry name" value="Type_1_exporter"/>
</dbReference>
<comment type="subcellular location">
    <subcellularLocation>
        <location evidence="1">Cell membrane</location>
        <topology evidence="1">Multi-pass membrane protein</topology>
    </subcellularLocation>
</comment>
<evidence type="ECO:0000313" key="8">
    <source>
        <dbReference type="EMBL" id="MFC4129785.1"/>
    </source>
</evidence>
<organism evidence="8 9">
    <name type="scientific">Hamadaea flava</name>
    <dbReference type="NCBI Taxonomy" id="1742688"/>
    <lineage>
        <taxon>Bacteria</taxon>
        <taxon>Bacillati</taxon>
        <taxon>Actinomycetota</taxon>
        <taxon>Actinomycetes</taxon>
        <taxon>Micromonosporales</taxon>
        <taxon>Micromonosporaceae</taxon>
        <taxon>Hamadaea</taxon>
    </lineage>
</organism>
<evidence type="ECO:0000256" key="3">
    <source>
        <dbReference type="ARBA" id="ARBA00022989"/>
    </source>
</evidence>
<feature type="domain" description="ABC transporter" evidence="6">
    <location>
        <begin position="261"/>
        <end position="574"/>
    </location>
</feature>
<dbReference type="SUPFAM" id="SSF90123">
    <property type="entry name" value="ABC transporter transmembrane region"/>
    <property type="match status" value="1"/>
</dbReference>
<accession>A0ABV8LHN2</accession>
<dbReference type="InterPro" id="IPR003439">
    <property type="entry name" value="ABC_transporter-like_ATP-bd"/>
</dbReference>
<evidence type="ECO:0000256" key="4">
    <source>
        <dbReference type="ARBA" id="ARBA00023136"/>
    </source>
</evidence>
<dbReference type="PANTHER" id="PTHR43394:SF1">
    <property type="entry name" value="ATP-BINDING CASSETTE SUB-FAMILY B MEMBER 10, MITOCHONDRIAL"/>
    <property type="match status" value="1"/>
</dbReference>
<dbReference type="Gene3D" id="3.40.50.300">
    <property type="entry name" value="P-loop containing nucleotide triphosphate hydrolases"/>
    <property type="match status" value="1"/>
</dbReference>
<keyword evidence="4 5" id="KW-0472">Membrane</keyword>
<dbReference type="CDD" id="cd07346">
    <property type="entry name" value="ABC_6TM_exporters"/>
    <property type="match status" value="1"/>
</dbReference>
<proteinExistence type="predicted"/>
<keyword evidence="8" id="KW-0067">ATP-binding</keyword>
<dbReference type="Proteomes" id="UP001595816">
    <property type="component" value="Unassembled WGS sequence"/>
</dbReference>
<dbReference type="SUPFAM" id="SSF52540">
    <property type="entry name" value="P-loop containing nucleoside triphosphate hydrolases"/>
    <property type="match status" value="1"/>
</dbReference>
<evidence type="ECO:0000313" key="9">
    <source>
        <dbReference type="Proteomes" id="UP001595816"/>
    </source>
</evidence>
<evidence type="ECO:0000259" key="7">
    <source>
        <dbReference type="PROSITE" id="PS50929"/>
    </source>
</evidence>
<dbReference type="InterPro" id="IPR036640">
    <property type="entry name" value="ABC1_TM_sf"/>
</dbReference>
<feature type="transmembrane region" description="Helical" evidence="5">
    <location>
        <begin position="37"/>
        <end position="58"/>
    </location>
</feature>
<keyword evidence="8" id="KW-0547">Nucleotide-binding</keyword>
<evidence type="ECO:0000259" key="6">
    <source>
        <dbReference type="PROSITE" id="PS50893"/>
    </source>
</evidence>
<keyword evidence="2 5" id="KW-0812">Transmembrane</keyword>